<dbReference type="Pfam" id="PF12704">
    <property type="entry name" value="MacB_PCD"/>
    <property type="match status" value="1"/>
</dbReference>
<evidence type="ECO:0000259" key="8">
    <source>
        <dbReference type="Pfam" id="PF02687"/>
    </source>
</evidence>
<organism evidence="10 11">
    <name type="scientific">Clostridium mobile</name>
    <dbReference type="NCBI Taxonomy" id="2841512"/>
    <lineage>
        <taxon>Bacteria</taxon>
        <taxon>Bacillati</taxon>
        <taxon>Bacillota</taxon>
        <taxon>Clostridia</taxon>
        <taxon>Eubacteriales</taxon>
        <taxon>Clostridiaceae</taxon>
        <taxon>Clostridium</taxon>
    </lineage>
</organism>
<keyword evidence="5 7" id="KW-0472">Membrane</keyword>
<evidence type="ECO:0000256" key="2">
    <source>
        <dbReference type="ARBA" id="ARBA00022475"/>
    </source>
</evidence>
<evidence type="ECO:0000256" key="3">
    <source>
        <dbReference type="ARBA" id="ARBA00022692"/>
    </source>
</evidence>
<keyword evidence="3 7" id="KW-0812">Transmembrane</keyword>
<dbReference type="InterPro" id="IPR025857">
    <property type="entry name" value="MacB_PCD"/>
</dbReference>
<evidence type="ECO:0000313" key="11">
    <source>
        <dbReference type="Proteomes" id="UP000726170"/>
    </source>
</evidence>
<accession>A0ABS6ELI2</accession>
<keyword evidence="2" id="KW-1003">Cell membrane</keyword>
<comment type="similarity">
    <text evidence="6">Belongs to the ABC-4 integral membrane protein family.</text>
</comment>
<dbReference type="RefSeq" id="WP_216440669.1">
    <property type="nucleotide sequence ID" value="NZ_JAHLQF010000004.1"/>
</dbReference>
<evidence type="ECO:0000256" key="7">
    <source>
        <dbReference type="SAM" id="Phobius"/>
    </source>
</evidence>
<dbReference type="EMBL" id="JAHLQF010000004">
    <property type="protein sequence ID" value="MBU5486081.1"/>
    <property type="molecule type" value="Genomic_DNA"/>
</dbReference>
<dbReference type="Pfam" id="PF02687">
    <property type="entry name" value="FtsX"/>
    <property type="match status" value="1"/>
</dbReference>
<name>A0ABS6ELI2_9CLOT</name>
<dbReference type="InterPro" id="IPR050250">
    <property type="entry name" value="Macrolide_Exporter_MacB"/>
</dbReference>
<feature type="transmembrane region" description="Helical" evidence="7">
    <location>
        <begin position="400"/>
        <end position="423"/>
    </location>
</feature>
<gene>
    <name evidence="10" type="ORF">KQI86_17305</name>
</gene>
<evidence type="ECO:0000256" key="6">
    <source>
        <dbReference type="ARBA" id="ARBA00038076"/>
    </source>
</evidence>
<keyword evidence="4 7" id="KW-1133">Transmembrane helix</keyword>
<dbReference type="PANTHER" id="PTHR30572:SF4">
    <property type="entry name" value="ABC TRANSPORTER PERMEASE YTRF"/>
    <property type="match status" value="1"/>
</dbReference>
<feature type="transmembrane region" description="Helical" evidence="7">
    <location>
        <begin position="21"/>
        <end position="45"/>
    </location>
</feature>
<dbReference type="Proteomes" id="UP000726170">
    <property type="component" value="Unassembled WGS sequence"/>
</dbReference>
<feature type="transmembrane region" description="Helical" evidence="7">
    <location>
        <begin position="302"/>
        <end position="328"/>
    </location>
</feature>
<reference evidence="10 11" key="1">
    <citation type="submission" date="2021-06" db="EMBL/GenBank/DDBJ databases">
        <authorList>
            <person name="Sun Q."/>
            <person name="Li D."/>
        </authorList>
    </citation>
    <scope>NUCLEOTIDE SEQUENCE [LARGE SCALE GENOMIC DNA]</scope>
    <source>
        <strain evidence="10 11">MSJ-11</strain>
    </source>
</reference>
<evidence type="ECO:0000259" key="9">
    <source>
        <dbReference type="Pfam" id="PF12704"/>
    </source>
</evidence>
<comment type="subcellular location">
    <subcellularLocation>
        <location evidence="1">Cell membrane</location>
        <topology evidence="1">Multi-pass membrane protein</topology>
    </subcellularLocation>
</comment>
<comment type="caution">
    <text evidence="10">The sequence shown here is derived from an EMBL/GenBank/DDBJ whole genome shotgun (WGS) entry which is preliminary data.</text>
</comment>
<dbReference type="InterPro" id="IPR003838">
    <property type="entry name" value="ABC3_permease_C"/>
</dbReference>
<evidence type="ECO:0000313" key="10">
    <source>
        <dbReference type="EMBL" id="MBU5486081.1"/>
    </source>
</evidence>
<dbReference type="PANTHER" id="PTHR30572">
    <property type="entry name" value="MEMBRANE COMPONENT OF TRANSPORTER-RELATED"/>
    <property type="match status" value="1"/>
</dbReference>
<evidence type="ECO:0000256" key="1">
    <source>
        <dbReference type="ARBA" id="ARBA00004651"/>
    </source>
</evidence>
<protein>
    <submittedName>
        <fullName evidence="10">ABC transporter permease</fullName>
    </submittedName>
</protein>
<evidence type="ECO:0000256" key="4">
    <source>
        <dbReference type="ARBA" id="ARBA00022989"/>
    </source>
</evidence>
<feature type="domain" description="ABC3 transporter permease C-terminal" evidence="8">
    <location>
        <begin position="306"/>
        <end position="432"/>
    </location>
</feature>
<keyword evidence="11" id="KW-1185">Reference proteome</keyword>
<proteinExistence type="inferred from homology"/>
<feature type="domain" description="MacB-like periplasmic core" evidence="9">
    <location>
        <begin position="21"/>
        <end position="277"/>
    </location>
</feature>
<feature type="transmembrane region" description="Helical" evidence="7">
    <location>
        <begin position="349"/>
        <end position="380"/>
    </location>
</feature>
<evidence type="ECO:0000256" key="5">
    <source>
        <dbReference type="ARBA" id="ARBA00023136"/>
    </source>
</evidence>
<sequence length="440" mass="48991">MNSLDIIRMGLKNLWRRKLRTFLTILGVIIGTSSIITMLSLGFGMSDSFQKEISNIGSLNTINVMENYGMGGPGGGSLNKKKVYLDDKAIKELEEIDGVEVVTPMMDLNMKIKTGKYSAHINLRGIDPETMEAFDFKLEEGKYLKKNDTFNLIFGGSIKHYFYDEKRTGGSFKEPNIKPLKDKFTMNFNLYDENGKEKTPKEPMKVNVVGVLKEGDFQKDNYVYMNIKQVEKLKKEQQKLDGNRNRQNGNNKNKYSQILVKVKDVNRVAEIQKKIKDMGYEAYSLNDMLESLNKVSLTIQGVLGGIGAVSLLVAALGITNTMIMSIYERTREIGVMKVIGAQIKDIKRIFLFEAGTIGLLGGFMGIGISYGFSSIINFLGRNVNMLGYGGGPATETKLSIIPIWLVFAALAFTTLVGIVSGYYPAKRATKLSALEAIKTE</sequence>